<reference evidence="2" key="1">
    <citation type="submission" date="2016-03" db="EMBL/GenBank/DDBJ databases">
        <authorList>
            <person name="Sharma R."/>
            <person name="Simister A.R."/>
            <person name="Berg J.A."/>
            <person name="Jensen G.L."/>
            <person name="Keele B.R."/>
            <person name="Ward M.E.H."/>
            <person name="Breakwell D.P."/>
            <person name="Hope S."/>
            <person name="Grose J.H."/>
        </authorList>
    </citation>
    <scope>NUCLEOTIDE SEQUENCE [LARGE SCALE GENOMIC DNA]</scope>
</reference>
<evidence type="ECO:0000313" key="2">
    <source>
        <dbReference type="Proteomes" id="UP000222975"/>
    </source>
</evidence>
<dbReference type="Proteomes" id="UP000222975">
    <property type="component" value="Segment"/>
</dbReference>
<gene>
    <name evidence="1" type="ORF">SIMMY50_319</name>
</gene>
<protein>
    <submittedName>
        <fullName evidence="1">Uncharacterized protein</fullName>
    </submittedName>
</protein>
<accession>A0A173GDR2</accession>
<dbReference type="EMBL" id="KU886223">
    <property type="protein sequence ID" value="ANH51777.1"/>
    <property type="molecule type" value="Genomic_DNA"/>
</dbReference>
<sequence length="165" mass="19189">MAKINVSNATTYKFFKERASHTLRQFAQDLDPGILPVVRELNAIEGIAPVWSCESHPKGKSTADRDAYVTCVVTGRGMDKIEEIYKEWMRLLDQDQLSWHSGDSAQRRRKRVYAHQVMIKTRRRTWPDDFSRHYISVWLGYSGVNALNKRLVLLSFEQAIRNVTF</sequence>
<proteinExistence type="predicted"/>
<evidence type="ECO:0000313" key="1">
    <source>
        <dbReference type="EMBL" id="ANH51777.1"/>
    </source>
</evidence>
<keyword evidence="2" id="KW-1185">Reference proteome</keyword>
<organism evidence="1 2">
    <name type="scientific">Erwinia phage vB_EamM_Simmy50</name>
    <dbReference type="NCBI Taxonomy" id="1815988"/>
    <lineage>
        <taxon>Viruses</taxon>
        <taxon>Duplodnaviria</taxon>
        <taxon>Heunggongvirae</taxon>
        <taxon>Uroviricota</taxon>
        <taxon>Caudoviricetes</taxon>
        <taxon>Chimalliviridae</taxon>
        <taxon>Agricanvirus</taxon>
        <taxon>Agricanvirus simmy50</taxon>
    </lineage>
</organism>
<name>A0A173GDR2_9CAUD</name>